<name>A0ABT6Z8W9_9BACT</name>
<dbReference type="Pfam" id="PF02780">
    <property type="entry name" value="Transketolase_C"/>
    <property type="match status" value="1"/>
</dbReference>
<evidence type="ECO:0000313" key="13">
    <source>
        <dbReference type="Proteomes" id="UP001225761"/>
    </source>
</evidence>
<reference evidence="12 13" key="1">
    <citation type="submission" date="2023-05" db="EMBL/GenBank/DDBJ databases">
        <title>Novel species of genus Flectobacillus isolated from stream in China.</title>
        <authorList>
            <person name="Lu H."/>
        </authorList>
    </citation>
    <scope>NUCLEOTIDE SEQUENCE [LARGE SCALE GENOMIC DNA]</scope>
    <source>
        <strain evidence="12 13">LFS242W</strain>
    </source>
</reference>
<dbReference type="InterPro" id="IPR020826">
    <property type="entry name" value="Transketolase_BS"/>
</dbReference>
<comment type="cofactor">
    <cofactor evidence="10">
        <name>Mg(2+)</name>
        <dbReference type="ChEBI" id="CHEBI:18420"/>
    </cofactor>
    <text evidence="10">Binds 1 Mg(2+) ion per subunit.</text>
</comment>
<proteinExistence type="inferred from homology"/>
<dbReference type="Pfam" id="PF13292">
    <property type="entry name" value="DXP_synthase_N"/>
    <property type="match status" value="1"/>
</dbReference>
<comment type="pathway">
    <text evidence="1 10">Metabolic intermediate biosynthesis; 1-deoxy-D-xylulose 5-phosphate biosynthesis; 1-deoxy-D-xylulose 5-phosphate from D-glyceraldehyde 3-phosphate and pyruvate: step 1/1.</text>
</comment>
<dbReference type="InterPro" id="IPR033248">
    <property type="entry name" value="Transketolase_C"/>
</dbReference>
<dbReference type="InterPro" id="IPR005477">
    <property type="entry name" value="Dxylulose-5-P_synthase"/>
</dbReference>
<dbReference type="GO" id="GO:0008661">
    <property type="term" value="F:1-deoxy-D-xylulose-5-phosphate synthase activity"/>
    <property type="evidence" value="ECO:0007669"/>
    <property type="project" value="UniProtKB-EC"/>
</dbReference>
<feature type="binding site" evidence="10">
    <location>
        <begin position="152"/>
        <end position="153"/>
    </location>
    <ligand>
        <name>thiamine diphosphate</name>
        <dbReference type="ChEBI" id="CHEBI:58937"/>
    </ligand>
</feature>
<dbReference type="EC" id="2.2.1.7" evidence="10"/>
<keyword evidence="8 10" id="KW-0786">Thiamine pyrophosphate</keyword>
<dbReference type="PANTHER" id="PTHR43322:SF5">
    <property type="entry name" value="1-DEOXY-D-XYLULOSE-5-PHOSPHATE SYNTHASE, CHLOROPLASTIC"/>
    <property type="match status" value="1"/>
</dbReference>
<evidence type="ECO:0000256" key="8">
    <source>
        <dbReference type="ARBA" id="ARBA00023052"/>
    </source>
</evidence>
<feature type="binding site" evidence="10">
    <location>
        <position position="151"/>
    </location>
    <ligand>
        <name>Mg(2+)</name>
        <dbReference type="ChEBI" id="CHEBI:18420"/>
    </ligand>
</feature>
<dbReference type="SUPFAM" id="SSF52518">
    <property type="entry name" value="Thiamin diphosphate-binding fold (THDP-binding)"/>
    <property type="match status" value="2"/>
</dbReference>
<dbReference type="EMBL" id="JASHIE010000022">
    <property type="protein sequence ID" value="MDI9877566.1"/>
    <property type="molecule type" value="Genomic_DNA"/>
</dbReference>
<dbReference type="Gene3D" id="3.40.50.970">
    <property type="match status" value="2"/>
</dbReference>
<keyword evidence="4 10" id="KW-0808">Transferase</keyword>
<dbReference type="NCBIfam" id="NF003933">
    <property type="entry name" value="PRK05444.2-2"/>
    <property type="match status" value="1"/>
</dbReference>
<keyword evidence="5 10" id="KW-0479">Metal-binding</keyword>
<comment type="cofactor">
    <cofactor evidence="10">
        <name>thiamine diphosphate</name>
        <dbReference type="ChEBI" id="CHEBI:58937"/>
    </cofactor>
    <text evidence="10">Binds 1 thiamine pyrophosphate per subunit.</text>
</comment>
<dbReference type="PROSITE" id="PS00801">
    <property type="entry name" value="TRANSKETOLASE_1"/>
    <property type="match status" value="1"/>
</dbReference>
<dbReference type="Pfam" id="PF02779">
    <property type="entry name" value="Transket_pyr"/>
    <property type="match status" value="1"/>
</dbReference>
<dbReference type="Proteomes" id="UP001225761">
    <property type="component" value="Unassembled WGS sequence"/>
</dbReference>
<dbReference type="RefSeq" id="WP_166552282.1">
    <property type="nucleotide sequence ID" value="NZ_JASHIE010000022.1"/>
</dbReference>
<organism evidence="12 13">
    <name type="scientific">Flectobacillus rivi</name>
    <dbReference type="NCBI Taxonomy" id="2984209"/>
    <lineage>
        <taxon>Bacteria</taxon>
        <taxon>Pseudomonadati</taxon>
        <taxon>Bacteroidota</taxon>
        <taxon>Cytophagia</taxon>
        <taxon>Cytophagales</taxon>
        <taxon>Flectobacillaceae</taxon>
        <taxon>Flectobacillus</taxon>
    </lineage>
</organism>
<dbReference type="CDD" id="cd02007">
    <property type="entry name" value="TPP_DXS"/>
    <property type="match status" value="1"/>
</dbReference>
<comment type="similarity">
    <text evidence="2 10">Belongs to the transketolase family. DXPS subfamily.</text>
</comment>
<evidence type="ECO:0000256" key="5">
    <source>
        <dbReference type="ARBA" id="ARBA00022723"/>
    </source>
</evidence>
<dbReference type="Gene3D" id="3.40.50.920">
    <property type="match status" value="1"/>
</dbReference>
<evidence type="ECO:0000259" key="11">
    <source>
        <dbReference type="SMART" id="SM00861"/>
    </source>
</evidence>
<keyword evidence="6 10" id="KW-0460">Magnesium</keyword>
<feature type="binding site" evidence="10">
    <location>
        <position position="180"/>
    </location>
    <ligand>
        <name>Mg(2+)</name>
        <dbReference type="ChEBI" id="CHEBI:18420"/>
    </ligand>
</feature>
<dbReference type="InterPro" id="IPR049557">
    <property type="entry name" value="Transketolase_CS"/>
</dbReference>
<protein>
    <recommendedName>
        <fullName evidence="10">1-deoxy-D-xylulose-5-phosphate synthase</fullName>
        <ecNumber evidence="10">2.2.1.7</ecNumber>
    </recommendedName>
    <alternativeName>
        <fullName evidence="10">1-deoxyxylulose-5-phosphate synthase</fullName>
        <shortName evidence="10">DXP synthase</shortName>
        <shortName evidence="10">DXPS</shortName>
    </alternativeName>
</protein>
<evidence type="ECO:0000256" key="1">
    <source>
        <dbReference type="ARBA" id="ARBA00004980"/>
    </source>
</evidence>
<dbReference type="SMART" id="SM00861">
    <property type="entry name" value="Transket_pyr"/>
    <property type="match status" value="1"/>
</dbReference>
<dbReference type="InterPro" id="IPR005475">
    <property type="entry name" value="Transketolase-like_Pyr-bd"/>
</dbReference>
<dbReference type="InterPro" id="IPR029061">
    <property type="entry name" value="THDP-binding"/>
</dbReference>
<dbReference type="PROSITE" id="PS00802">
    <property type="entry name" value="TRANSKETOLASE_2"/>
    <property type="match status" value="1"/>
</dbReference>
<dbReference type="NCBIfam" id="TIGR00204">
    <property type="entry name" value="dxs"/>
    <property type="match status" value="1"/>
</dbReference>
<dbReference type="CDD" id="cd07033">
    <property type="entry name" value="TPP_PYR_DXS_TK_like"/>
    <property type="match status" value="1"/>
</dbReference>
<feature type="binding site" evidence="10">
    <location>
        <begin position="119"/>
        <end position="121"/>
    </location>
    <ligand>
        <name>thiamine diphosphate</name>
        <dbReference type="ChEBI" id="CHEBI:58937"/>
    </ligand>
</feature>
<evidence type="ECO:0000256" key="2">
    <source>
        <dbReference type="ARBA" id="ARBA00011081"/>
    </source>
</evidence>
<accession>A0ABT6Z8W9</accession>
<evidence type="ECO:0000256" key="6">
    <source>
        <dbReference type="ARBA" id="ARBA00022842"/>
    </source>
</evidence>
<comment type="caution">
    <text evidence="12">The sequence shown here is derived from an EMBL/GenBank/DDBJ whole genome shotgun (WGS) entry which is preliminary data.</text>
</comment>
<sequence>MQITPGKILAQINSPEDLRKRDRSELLQICDELRQYIIDNVSVYGGHFGASLGVVELSVALHYVFNTPDDQLIWDVGHQAYGHKILTGRKDSFHSNRLYGGISGFPKRKESPYDAFGVGHSSTSISAALGMAVASKYKGENHRQHIAVIGDGSMTAGMAFEAMNHAGDIPNNMLIVLNDNCMAIDPNVGALKEYLTDITTSHTYNRVKDEVWNLLGKMSNFGKSAQEIVSKIENGLKATLLKQSNLFESLNLRYFGPIDGHDVEYLATVLNDLKDIPGPKILHCITTKGKGYALAEKDQTLWHAPGKFDKITGEIKKKVHATPQPPKYQDVFGHTIVELAEQNPKIMGVTPAMPSGSSLNIMMKAMPHRAFDVGIAEQHAVTFSAGMATQGLTVFCNIYSTFMQRAFDQVVHDVAIQELPVIFCLDRAGFAGADGPTHHGAYDIAYMRCIPNMIVFSPMNEQELRNIMFTTSLDDFKELKQAISIRYPRGEGVMPNWKTPFEKMEIGKGRKIKDGEKVALLTLGHIGNYAVKACEELAKEGINPAHYDMRFVKPLDEAMLHEIFQNYDKVITVEDGCLQGGFGSAVAEFMLDHDYSAQIKRLGIPDRIVEHGEQIELHKECGFDPEGIAQAVRDILGREKVVHSSNVVNLTMN</sequence>
<evidence type="ECO:0000256" key="3">
    <source>
        <dbReference type="ARBA" id="ARBA00011738"/>
    </source>
</evidence>
<dbReference type="HAMAP" id="MF_00315">
    <property type="entry name" value="DXP_synth"/>
    <property type="match status" value="1"/>
</dbReference>
<evidence type="ECO:0000256" key="7">
    <source>
        <dbReference type="ARBA" id="ARBA00022977"/>
    </source>
</evidence>
<keyword evidence="9 10" id="KW-0414">Isoprene biosynthesis</keyword>
<evidence type="ECO:0000256" key="10">
    <source>
        <dbReference type="HAMAP-Rule" id="MF_00315"/>
    </source>
</evidence>
<comment type="function">
    <text evidence="10">Catalyzes the acyloin condensation reaction between C atoms 2 and 3 of pyruvate and glyceraldehyde 3-phosphate to yield 1-deoxy-D-xylulose-5-phosphate (DXP).</text>
</comment>
<feature type="binding site" evidence="10">
    <location>
        <position position="78"/>
    </location>
    <ligand>
        <name>thiamine diphosphate</name>
        <dbReference type="ChEBI" id="CHEBI:58937"/>
    </ligand>
</feature>
<dbReference type="SUPFAM" id="SSF52922">
    <property type="entry name" value="TK C-terminal domain-like"/>
    <property type="match status" value="1"/>
</dbReference>
<evidence type="ECO:0000313" key="12">
    <source>
        <dbReference type="EMBL" id="MDI9877566.1"/>
    </source>
</evidence>
<gene>
    <name evidence="10 12" type="primary">dxs</name>
    <name evidence="12" type="ORF">QM481_23695</name>
</gene>
<feature type="domain" description="Transketolase-like pyrimidine-binding" evidence="11">
    <location>
        <begin position="326"/>
        <end position="495"/>
    </location>
</feature>
<keyword evidence="13" id="KW-1185">Reference proteome</keyword>
<dbReference type="InterPro" id="IPR009014">
    <property type="entry name" value="Transketo_C/PFOR_II"/>
</dbReference>
<evidence type="ECO:0000256" key="4">
    <source>
        <dbReference type="ARBA" id="ARBA00022679"/>
    </source>
</evidence>
<feature type="binding site" evidence="10">
    <location>
        <position position="180"/>
    </location>
    <ligand>
        <name>thiamine diphosphate</name>
        <dbReference type="ChEBI" id="CHEBI:58937"/>
    </ligand>
</feature>
<comment type="subunit">
    <text evidence="3 10">Homodimer.</text>
</comment>
<comment type="catalytic activity">
    <reaction evidence="10">
        <text>D-glyceraldehyde 3-phosphate + pyruvate + H(+) = 1-deoxy-D-xylulose 5-phosphate + CO2</text>
        <dbReference type="Rhea" id="RHEA:12605"/>
        <dbReference type="ChEBI" id="CHEBI:15361"/>
        <dbReference type="ChEBI" id="CHEBI:15378"/>
        <dbReference type="ChEBI" id="CHEBI:16526"/>
        <dbReference type="ChEBI" id="CHEBI:57792"/>
        <dbReference type="ChEBI" id="CHEBI:59776"/>
        <dbReference type="EC" id="2.2.1.7"/>
    </reaction>
</comment>
<feature type="binding site" evidence="10">
    <location>
        <position position="377"/>
    </location>
    <ligand>
        <name>thiamine diphosphate</name>
        <dbReference type="ChEBI" id="CHEBI:58937"/>
    </ligand>
</feature>
<evidence type="ECO:0000256" key="9">
    <source>
        <dbReference type="ARBA" id="ARBA00023229"/>
    </source>
</evidence>
<dbReference type="PANTHER" id="PTHR43322">
    <property type="entry name" value="1-D-DEOXYXYLULOSE 5-PHOSPHATE SYNTHASE-RELATED"/>
    <property type="match status" value="1"/>
</dbReference>
<feature type="binding site" evidence="10">
    <location>
        <position position="292"/>
    </location>
    <ligand>
        <name>thiamine diphosphate</name>
        <dbReference type="ChEBI" id="CHEBI:58937"/>
    </ligand>
</feature>
<keyword evidence="7 10" id="KW-0784">Thiamine biosynthesis</keyword>